<protein>
    <submittedName>
        <fullName evidence="5">MerR family transcriptional regulator</fullName>
    </submittedName>
</protein>
<evidence type="ECO:0000256" key="3">
    <source>
        <dbReference type="ARBA" id="ARBA00023163"/>
    </source>
</evidence>
<dbReference type="PROSITE" id="PS50937">
    <property type="entry name" value="HTH_MERR_2"/>
    <property type="match status" value="1"/>
</dbReference>
<dbReference type="InterPro" id="IPR047057">
    <property type="entry name" value="MerR_fam"/>
</dbReference>
<evidence type="ECO:0000313" key="5">
    <source>
        <dbReference type="EMBL" id="PRD50535.1"/>
    </source>
</evidence>
<evidence type="ECO:0000256" key="1">
    <source>
        <dbReference type="ARBA" id="ARBA00023015"/>
    </source>
</evidence>
<dbReference type="EMBL" id="PVBT01000007">
    <property type="protein sequence ID" value="PRD50535.1"/>
    <property type="molecule type" value="Genomic_DNA"/>
</dbReference>
<sequence>MKIGELAQQTGLAPSKIRFYEAEGLIGTVDRSLGGYRQYPARTKQVLELVILAQQAGFSLAEIRTLVAQQGKGPVGHDVMLSGLRKKLAEIEALQEKLAETHAGLRLVIDRIENTPPGGDCFECTEGVLQDLRGMR</sequence>
<organism evidence="5 6">
    <name type="scientific">Phyllobacterium myrsinacearum</name>
    <dbReference type="NCBI Taxonomy" id="28101"/>
    <lineage>
        <taxon>Bacteria</taxon>
        <taxon>Pseudomonadati</taxon>
        <taxon>Pseudomonadota</taxon>
        <taxon>Alphaproteobacteria</taxon>
        <taxon>Hyphomicrobiales</taxon>
        <taxon>Phyllobacteriaceae</taxon>
        <taxon>Phyllobacterium</taxon>
    </lineage>
</organism>
<keyword evidence="2" id="KW-0238">DNA-binding</keyword>
<dbReference type="PANTHER" id="PTHR30204:SF94">
    <property type="entry name" value="HEAVY METAL-DEPENDENT TRANSCRIPTIONAL REGULATOR HI_0293-RELATED"/>
    <property type="match status" value="1"/>
</dbReference>
<keyword evidence="6" id="KW-1185">Reference proteome</keyword>
<evidence type="ECO:0000256" key="2">
    <source>
        <dbReference type="ARBA" id="ARBA00023125"/>
    </source>
</evidence>
<dbReference type="Proteomes" id="UP000238563">
    <property type="component" value="Unassembled WGS sequence"/>
</dbReference>
<dbReference type="PRINTS" id="PR00040">
    <property type="entry name" value="HTHMERR"/>
</dbReference>
<dbReference type="InterPro" id="IPR009061">
    <property type="entry name" value="DNA-bd_dom_put_sf"/>
</dbReference>
<keyword evidence="3" id="KW-0804">Transcription</keyword>
<dbReference type="GO" id="GO:0003677">
    <property type="term" value="F:DNA binding"/>
    <property type="evidence" value="ECO:0007669"/>
    <property type="project" value="UniProtKB-KW"/>
</dbReference>
<comment type="caution">
    <text evidence="5">The sequence shown here is derived from an EMBL/GenBank/DDBJ whole genome shotgun (WGS) entry which is preliminary data.</text>
</comment>
<dbReference type="InterPro" id="IPR000551">
    <property type="entry name" value="MerR-type_HTH_dom"/>
</dbReference>
<gene>
    <name evidence="5" type="ORF">C5750_21550</name>
</gene>
<dbReference type="Gene3D" id="1.10.1660.10">
    <property type="match status" value="1"/>
</dbReference>
<dbReference type="Pfam" id="PF13411">
    <property type="entry name" value="MerR_1"/>
    <property type="match status" value="1"/>
</dbReference>
<evidence type="ECO:0000259" key="4">
    <source>
        <dbReference type="PROSITE" id="PS50937"/>
    </source>
</evidence>
<dbReference type="SMART" id="SM00422">
    <property type="entry name" value="HTH_MERR"/>
    <property type="match status" value="1"/>
</dbReference>
<dbReference type="PROSITE" id="PS00552">
    <property type="entry name" value="HTH_MERR_1"/>
    <property type="match status" value="1"/>
</dbReference>
<keyword evidence="1" id="KW-0805">Transcription regulation</keyword>
<dbReference type="SUPFAM" id="SSF46955">
    <property type="entry name" value="Putative DNA-binding domain"/>
    <property type="match status" value="1"/>
</dbReference>
<dbReference type="PANTHER" id="PTHR30204">
    <property type="entry name" value="REDOX-CYCLING DRUG-SENSING TRANSCRIPTIONAL ACTIVATOR SOXR"/>
    <property type="match status" value="1"/>
</dbReference>
<name>A0A2S9JCT8_9HYPH</name>
<feature type="domain" description="HTH merR-type" evidence="4">
    <location>
        <begin position="1"/>
        <end position="69"/>
    </location>
</feature>
<reference evidence="5 6" key="1">
    <citation type="submission" date="2018-02" db="EMBL/GenBank/DDBJ databases">
        <title>The draft genome of Phyllobacterium myrsinacearum DSM5892.</title>
        <authorList>
            <person name="Li L."/>
            <person name="Liu L."/>
            <person name="Zhang X."/>
            <person name="Wang T."/>
        </authorList>
    </citation>
    <scope>NUCLEOTIDE SEQUENCE [LARGE SCALE GENOMIC DNA]</scope>
    <source>
        <strain evidence="5 6">DSM 5892</strain>
    </source>
</reference>
<accession>A0A2S9JCT8</accession>
<dbReference type="AlphaFoldDB" id="A0A2S9JCT8"/>
<proteinExistence type="predicted"/>
<dbReference type="RefSeq" id="WP_105736582.1">
    <property type="nucleotide sequence ID" value="NZ_PVBT01000007.1"/>
</dbReference>
<dbReference type="OrthoDB" id="9802944at2"/>
<dbReference type="GO" id="GO:0003700">
    <property type="term" value="F:DNA-binding transcription factor activity"/>
    <property type="evidence" value="ECO:0007669"/>
    <property type="project" value="InterPro"/>
</dbReference>
<evidence type="ECO:0000313" key="6">
    <source>
        <dbReference type="Proteomes" id="UP000238563"/>
    </source>
</evidence>